<keyword evidence="2" id="KW-1185">Reference proteome</keyword>
<reference evidence="1 2" key="1">
    <citation type="journal article" date="2011" name="Proc. Natl. Acad. Sci. U.S.A.">
        <title>Comparative genomics of xylose-fermenting fungi for enhanced biofuel production.</title>
        <authorList>
            <person name="Wohlbach D.J."/>
            <person name="Kuo A."/>
            <person name="Sato T.K."/>
            <person name="Potts K.M."/>
            <person name="Salamov A.A."/>
            <person name="LaButti K.M."/>
            <person name="Sun H."/>
            <person name="Clum A."/>
            <person name="Pangilinan J.L."/>
            <person name="Lindquist E.A."/>
            <person name="Lucas S."/>
            <person name="Lapidus A."/>
            <person name="Jin M."/>
            <person name="Gunawan C."/>
            <person name="Balan V."/>
            <person name="Dale B.E."/>
            <person name="Jeffries T.W."/>
            <person name="Zinkel R."/>
            <person name="Barry K.W."/>
            <person name="Grigoriev I.V."/>
            <person name="Gasch A.P."/>
        </authorList>
    </citation>
    <scope>NUCLEOTIDE SEQUENCE [LARGE SCALE GENOMIC DNA]</scope>
    <source>
        <strain evidence="2">NRRL Y-27907 / 11-Y1</strain>
    </source>
</reference>
<dbReference type="EMBL" id="GL996503">
    <property type="protein sequence ID" value="EGW31543.1"/>
    <property type="molecule type" value="Genomic_DNA"/>
</dbReference>
<dbReference type="Proteomes" id="UP000000709">
    <property type="component" value="Unassembled WGS sequence"/>
</dbReference>
<dbReference type="RefSeq" id="XP_007376321.1">
    <property type="nucleotide sequence ID" value="XM_007376259.1"/>
</dbReference>
<dbReference type="OrthoDB" id="4080914at2759"/>
<dbReference type="KEGG" id="spaa:SPAPADRAFT_141014"/>
<evidence type="ECO:0000313" key="1">
    <source>
        <dbReference type="EMBL" id="EGW31543.1"/>
    </source>
</evidence>
<dbReference type="InParanoid" id="G3AQJ6"/>
<dbReference type="GeneID" id="18870337"/>
<gene>
    <name evidence="1" type="ORF">SPAPADRAFT_141014</name>
</gene>
<sequence length="192" mass="22221">MDKTYDDLSAISTLVQTLTPQVTESGDHIARLEKLIQELVTKEEYQELIRQPAEATTTIDSNEAAIKKLEESRLAIVMELQKQDFLGEKLQELIYQNQDIVDSVKEYLESKDHIHREEEKHVKQLCNNFVENVVQPTIDSLDTGSLEMNKNIHKAQTKLGKVFHEKQQADEMLQSREYQQQLNELVKALNEI</sequence>
<dbReference type="HOGENOM" id="CLU_089352_0_0_1"/>
<proteinExistence type="predicted"/>
<dbReference type="OMA" id="HINNVEM"/>
<dbReference type="eggNOG" id="ENOG502RITP">
    <property type="taxonomic scope" value="Eukaryota"/>
</dbReference>
<name>G3AQJ6_SPAPN</name>
<accession>G3AQJ6</accession>
<dbReference type="AlphaFoldDB" id="G3AQJ6"/>
<evidence type="ECO:0000313" key="2">
    <source>
        <dbReference type="Proteomes" id="UP000000709"/>
    </source>
</evidence>
<protein>
    <submittedName>
        <fullName evidence="1">Uncharacterized protein</fullName>
    </submittedName>
</protein>
<organism evidence="2">
    <name type="scientific">Spathaspora passalidarum (strain NRRL Y-27907 / 11-Y1)</name>
    <dbReference type="NCBI Taxonomy" id="619300"/>
    <lineage>
        <taxon>Eukaryota</taxon>
        <taxon>Fungi</taxon>
        <taxon>Dikarya</taxon>
        <taxon>Ascomycota</taxon>
        <taxon>Saccharomycotina</taxon>
        <taxon>Pichiomycetes</taxon>
        <taxon>Debaryomycetaceae</taxon>
        <taxon>Spathaspora</taxon>
    </lineage>
</organism>